<feature type="domain" description="Outer membrane protein beta-barrel" evidence="1">
    <location>
        <begin position="65"/>
        <end position="201"/>
    </location>
</feature>
<dbReference type="AlphaFoldDB" id="R9H4Z6"/>
<proteinExistence type="predicted"/>
<organism evidence="2 3">
    <name type="scientific">Arcticibacter svalbardensis MN12-7</name>
    <dbReference type="NCBI Taxonomy" id="1150600"/>
    <lineage>
        <taxon>Bacteria</taxon>
        <taxon>Pseudomonadati</taxon>
        <taxon>Bacteroidota</taxon>
        <taxon>Sphingobacteriia</taxon>
        <taxon>Sphingobacteriales</taxon>
        <taxon>Sphingobacteriaceae</taxon>
        <taxon>Arcticibacter</taxon>
    </lineage>
</organism>
<name>R9H4Z6_9SPHI</name>
<gene>
    <name evidence="2" type="ORF">ADIARSV_0565</name>
</gene>
<dbReference type="eggNOG" id="ENOG502Z7U1">
    <property type="taxonomic scope" value="Bacteria"/>
</dbReference>
<comment type="caution">
    <text evidence="2">The sequence shown here is derived from an EMBL/GenBank/DDBJ whole genome shotgun (WGS) entry which is preliminary data.</text>
</comment>
<dbReference type="Proteomes" id="UP000014174">
    <property type="component" value="Unassembled WGS sequence"/>
</dbReference>
<keyword evidence="3" id="KW-1185">Reference proteome</keyword>
<sequence>MKALAQDNWGGGVDDEVLHFGFAFQYVTTEFKVLKSDDWQNAIDPGTGQANSSGGSLTSIGSPAKTGFGLGLVTDLRLTNFSNLRFTPALVFADKELQYGYHSLVLVKKVQSTTVDLPLGVKLKSERRKNFRVYMIAGGKYSRNIVSKKKLDDTDLIDQEKLVWMKSGYFSYEAGVGLDFYFEYFKMSPEIKFSQSFANVLERRGNDFDRPIDRLYHKGIQISLFFE</sequence>
<dbReference type="EMBL" id="AQPN01000021">
    <property type="protein sequence ID" value="EOR96234.1"/>
    <property type="molecule type" value="Genomic_DNA"/>
</dbReference>
<dbReference type="PATRIC" id="fig|1150600.3.peg.556"/>
<dbReference type="InterPro" id="IPR025665">
    <property type="entry name" value="Beta-barrel_OMP_2"/>
</dbReference>
<dbReference type="Pfam" id="PF13568">
    <property type="entry name" value="OMP_b-brl_2"/>
    <property type="match status" value="1"/>
</dbReference>
<evidence type="ECO:0000259" key="1">
    <source>
        <dbReference type="Pfam" id="PF13568"/>
    </source>
</evidence>
<protein>
    <submittedName>
        <fullName evidence="2">PorT protein</fullName>
    </submittedName>
</protein>
<accession>R9H4Z6</accession>
<reference evidence="2 3" key="1">
    <citation type="journal article" date="2013" name="Genome Announc.">
        <title>Draft Genome Sequence of Arcticibacter svalbardensis Strain MN12-7T, a Member of the Family Sphingobacteriaceae Isolated from an Arctic Soil Sample.</title>
        <authorList>
            <person name="Shivaji S."/>
            <person name="Ara S."/>
            <person name="Prasad S."/>
            <person name="Manasa B.P."/>
            <person name="Begum Z."/>
            <person name="Singh A."/>
            <person name="Kumar Pinnaka A."/>
        </authorList>
    </citation>
    <scope>NUCLEOTIDE SEQUENCE [LARGE SCALE GENOMIC DNA]</scope>
    <source>
        <strain evidence="2 3">MN12-7</strain>
    </source>
</reference>
<evidence type="ECO:0000313" key="3">
    <source>
        <dbReference type="Proteomes" id="UP000014174"/>
    </source>
</evidence>
<evidence type="ECO:0000313" key="2">
    <source>
        <dbReference type="EMBL" id="EOR96234.1"/>
    </source>
</evidence>
<dbReference type="STRING" id="1150600.ADIARSV_0565"/>